<dbReference type="InterPro" id="IPR021508">
    <property type="entry name" value="Gp17-like"/>
</dbReference>
<evidence type="ECO:0000313" key="1">
    <source>
        <dbReference type="EMBL" id="GJD42910.1"/>
    </source>
</evidence>
<proteinExistence type="predicted"/>
<dbReference type="Gene3D" id="3.30.2000.30">
    <property type="match status" value="1"/>
</dbReference>
<sequence>MSGIPSVMPPAPSPLLAMRAALIARFSTDAALARLMGGAFRLYDEPPAGAQPVYALFGDAEIRDDSVDGAVRHQHSHALVVFARPGSVRTALDAAERMSALVADPALALTGHALVTLRVQAIAARRDERTGEARATLTLQAVTERNPP</sequence>
<accession>A0ABQ4QDJ8</accession>
<dbReference type="InterPro" id="IPR053745">
    <property type="entry name" value="Viral_Tail_Comp_sf"/>
</dbReference>
<keyword evidence="2" id="KW-1185">Reference proteome</keyword>
<organism evidence="1 2">
    <name type="scientific">Methylobacterium cerastii</name>
    <dbReference type="NCBI Taxonomy" id="932741"/>
    <lineage>
        <taxon>Bacteria</taxon>
        <taxon>Pseudomonadati</taxon>
        <taxon>Pseudomonadota</taxon>
        <taxon>Alphaproteobacteria</taxon>
        <taxon>Hyphomicrobiales</taxon>
        <taxon>Methylobacteriaceae</taxon>
        <taxon>Methylobacterium</taxon>
    </lineage>
</organism>
<dbReference type="Pfam" id="PF11367">
    <property type="entry name" value="Tail_completion_gp17"/>
    <property type="match status" value="1"/>
</dbReference>
<comment type="caution">
    <text evidence="1">The sequence shown here is derived from an EMBL/GenBank/DDBJ whole genome shotgun (WGS) entry which is preliminary data.</text>
</comment>
<protein>
    <recommendedName>
        <fullName evidence="3">DUF3168 domain-containing protein</fullName>
    </recommendedName>
</protein>
<name>A0ABQ4QDJ8_9HYPH</name>
<evidence type="ECO:0000313" key="2">
    <source>
        <dbReference type="Proteomes" id="UP001055117"/>
    </source>
</evidence>
<dbReference type="RefSeq" id="WP_147754760.1">
    <property type="nucleotide sequence ID" value="NZ_BPQG01000007.1"/>
</dbReference>
<dbReference type="Proteomes" id="UP001055117">
    <property type="component" value="Unassembled WGS sequence"/>
</dbReference>
<gene>
    <name evidence="1" type="ORF">AFCDBAGC_0752</name>
</gene>
<reference evidence="1 2" key="1">
    <citation type="journal article" date="2021" name="Front. Microbiol.">
        <title>Comprehensive Comparative Genomics and Phenotyping of Methylobacterium Species.</title>
        <authorList>
            <person name="Alessa O."/>
            <person name="Ogura Y."/>
            <person name="Fujitani Y."/>
            <person name="Takami H."/>
            <person name="Hayashi T."/>
            <person name="Sahin N."/>
            <person name="Tani A."/>
        </authorList>
    </citation>
    <scope>NUCLEOTIDE SEQUENCE [LARGE SCALE GENOMIC DNA]</scope>
    <source>
        <strain evidence="1 2">DSM 23679</strain>
    </source>
</reference>
<dbReference type="EMBL" id="BPQG01000007">
    <property type="protein sequence ID" value="GJD42910.1"/>
    <property type="molecule type" value="Genomic_DNA"/>
</dbReference>
<evidence type="ECO:0008006" key="3">
    <source>
        <dbReference type="Google" id="ProtNLM"/>
    </source>
</evidence>